<evidence type="ECO:0000313" key="1">
    <source>
        <dbReference type="EMBL" id="GBM78675.1"/>
    </source>
</evidence>
<sequence length="24" mass="2617">MAYVGSMGNLALWIAFSFSPDILL</sequence>
<organism evidence="1 2">
    <name type="scientific">Araneus ventricosus</name>
    <name type="common">Orbweaver spider</name>
    <name type="synonym">Epeira ventricosa</name>
    <dbReference type="NCBI Taxonomy" id="182803"/>
    <lineage>
        <taxon>Eukaryota</taxon>
        <taxon>Metazoa</taxon>
        <taxon>Ecdysozoa</taxon>
        <taxon>Arthropoda</taxon>
        <taxon>Chelicerata</taxon>
        <taxon>Arachnida</taxon>
        <taxon>Araneae</taxon>
        <taxon>Araneomorphae</taxon>
        <taxon>Entelegynae</taxon>
        <taxon>Araneoidea</taxon>
        <taxon>Araneidae</taxon>
        <taxon>Araneus</taxon>
    </lineage>
</organism>
<comment type="caution">
    <text evidence="1">The sequence shown here is derived from an EMBL/GenBank/DDBJ whole genome shotgun (WGS) entry which is preliminary data.</text>
</comment>
<dbReference type="AlphaFoldDB" id="A0A4Y2IM17"/>
<reference evidence="1 2" key="1">
    <citation type="journal article" date="2019" name="Sci. Rep.">
        <title>Orb-weaving spider Araneus ventricosus genome elucidates the spidroin gene catalogue.</title>
        <authorList>
            <person name="Kono N."/>
            <person name="Nakamura H."/>
            <person name="Ohtoshi R."/>
            <person name="Moran D.A.P."/>
            <person name="Shinohara A."/>
            <person name="Yoshida Y."/>
            <person name="Fujiwara M."/>
            <person name="Mori M."/>
            <person name="Tomita M."/>
            <person name="Arakawa K."/>
        </authorList>
    </citation>
    <scope>NUCLEOTIDE SEQUENCE [LARGE SCALE GENOMIC DNA]</scope>
</reference>
<name>A0A4Y2IM17_ARAVE</name>
<proteinExistence type="predicted"/>
<evidence type="ECO:0000313" key="2">
    <source>
        <dbReference type="Proteomes" id="UP000499080"/>
    </source>
</evidence>
<keyword evidence="2" id="KW-1185">Reference proteome</keyword>
<feature type="non-terminal residue" evidence="1">
    <location>
        <position position="24"/>
    </location>
</feature>
<dbReference type="EMBL" id="BGPR01002769">
    <property type="protein sequence ID" value="GBM78675.1"/>
    <property type="molecule type" value="Genomic_DNA"/>
</dbReference>
<protein>
    <submittedName>
        <fullName evidence="1">Uncharacterized protein</fullName>
    </submittedName>
</protein>
<accession>A0A4Y2IM17</accession>
<dbReference type="Proteomes" id="UP000499080">
    <property type="component" value="Unassembled WGS sequence"/>
</dbReference>
<gene>
    <name evidence="1" type="ORF">AVEN_178196_1</name>
</gene>